<keyword evidence="4" id="KW-1185">Reference proteome</keyword>
<proteinExistence type="predicted"/>
<dbReference type="Pfam" id="PF13302">
    <property type="entry name" value="Acetyltransf_3"/>
    <property type="match status" value="1"/>
</dbReference>
<gene>
    <name evidence="3" type="ORF">SLS62_008302</name>
</gene>
<dbReference type="Proteomes" id="UP001320420">
    <property type="component" value="Unassembled WGS sequence"/>
</dbReference>
<dbReference type="GO" id="GO:1990189">
    <property type="term" value="F:protein N-terminal-serine acetyltransferase activity"/>
    <property type="evidence" value="ECO:0007669"/>
    <property type="project" value="TreeGrafter"/>
</dbReference>
<organism evidence="3 4">
    <name type="scientific">Diatrype stigma</name>
    <dbReference type="NCBI Taxonomy" id="117547"/>
    <lineage>
        <taxon>Eukaryota</taxon>
        <taxon>Fungi</taxon>
        <taxon>Dikarya</taxon>
        <taxon>Ascomycota</taxon>
        <taxon>Pezizomycotina</taxon>
        <taxon>Sordariomycetes</taxon>
        <taxon>Xylariomycetidae</taxon>
        <taxon>Xylariales</taxon>
        <taxon>Diatrypaceae</taxon>
        <taxon>Diatrype</taxon>
    </lineage>
</organism>
<dbReference type="PANTHER" id="PTHR43441:SF2">
    <property type="entry name" value="FAMILY ACETYLTRANSFERASE, PUTATIVE (AFU_ORTHOLOGUE AFUA_7G00850)-RELATED"/>
    <property type="match status" value="1"/>
</dbReference>
<reference evidence="3 4" key="1">
    <citation type="submission" date="2024-02" db="EMBL/GenBank/DDBJ databases">
        <title>De novo assembly and annotation of 12 fungi associated with fruit tree decline syndrome in Ontario, Canada.</title>
        <authorList>
            <person name="Sulman M."/>
            <person name="Ellouze W."/>
            <person name="Ilyukhin E."/>
        </authorList>
    </citation>
    <scope>NUCLEOTIDE SEQUENCE [LARGE SCALE GENOMIC DNA]</scope>
    <source>
        <strain evidence="3 4">M11/M66-122</strain>
    </source>
</reference>
<feature type="compositionally biased region" description="Pro residues" evidence="1">
    <location>
        <begin position="1"/>
        <end position="14"/>
    </location>
</feature>
<dbReference type="InterPro" id="IPR000182">
    <property type="entry name" value="GNAT_dom"/>
</dbReference>
<sequence>MSAGAPSPPSPPLGAPVDDPRPAQWPKRQDIEGRYVTLTPLDAAAHAPALYARLCGPANAAVWAYMPTSSDEIATPAQFAAHLESHQRSTDMVFYAIVPKKSSSLNGGSSDTGTGTEKPAGFVAYMNIAPAHRSLEIGFVTFAPAPFLQRTTAATEALGLMMRHAVEDLRYRRVEWKCDALNGPSRRAAQRLGFVYEGLFRQHRIVRGRNRDTAWFSVTDGDWTEGAVGAALAAWLDPANFRDDGGQIQPLEQIREGLRDTRH</sequence>
<evidence type="ECO:0000313" key="3">
    <source>
        <dbReference type="EMBL" id="KAK7749223.1"/>
    </source>
</evidence>
<evidence type="ECO:0000256" key="1">
    <source>
        <dbReference type="SAM" id="MobiDB-lite"/>
    </source>
</evidence>
<dbReference type="SUPFAM" id="SSF55729">
    <property type="entry name" value="Acyl-CoA N-acyltransferases (Nat)"/>
    <property type="match status" value="1"/>
</dbReference>
<dbReference type="AlphaFoldDB" id="A0AAN9YL39"/>
<protein>
    <recommendedName>
        <fullName evidence="2">N-acetyltransferase domain-containing protein</fullName>
    </recommendedName>
</protein>
<dbReference type="GO" id="GO:0008999">
    <property type="term" value="F:protein-N-terminal-alanine acetyltransferase activity"/>
    <property type="evidence" value="ECO:0007669"/>
    <property type="project" value="TreeGrafter"/>
</dbReference>
<accession>A0AAN9YL39</accession>
<name>A0AAN9YL39_9PEZI</name>
<dbReference type="Gene3D" id="3.40.630.30">
    <property type="match status" value="1"/>
</dbReference>
<dbReference type="InterPro" id="IPR051908">
    <property type="entry name" value="Ribosomal_N-acetyltransferase"/>
</dbReference>
<evidence type="ECO:0000259" key="2">
    <source>
        <dbReference type="Pfam" id="PF13302"/>
    </source>
</evidence>
<feature type="region of interest" description="Disordered" evidence="1">
    <location>
        <begin position="1"/>
        <end position="25"/>
    </location>
</feature>
<dbReference type="EMBL" id="JAKJXP020000076">
    <property type="protein sequence ID" value="KAK7749223.1"/>
    <property type="molecule type" value="Genomic_DNA"/>
</dbReference>
<evidence type="ECO:0000313" key="4">
    <source>
        <dbReference type="Proteomes" id="UP001320420"/>
    </source>
</evidence>
<dbReference type="InterPro" id="IPR016181">
    <property type="entry name" value="Acyl_CoA_acyltransferase"/>
</dbReference>
<feature type="domain" description="N-acetyltransferase" evidence="2">
    <location>
        <begin position="37"/>
        <end position="195"/>
    </location>
</feature>
<comment type="caution">
    <text evidence="3">The sequence shown here is derived from an EMBL/GenBank/DDBJ whole genome shotgun (WGS) entry which is preliminary data.</text>
</comment>
<dbReference type="FunFam" id="3.40.630.30:FF:000047">
    <property type="entry name" value="Acetyltransferase, GNAT family"/>
    <property type="match status" value="1"/>
</dbReference>
<dbReference type="PANTHER" id="PTHR43441">
    <property type="entry name" value="RIBOSOMAL-PROTEIN-SERINE ACETYLTRANSFERASE"/>
    <property type="match status" value="1"/>
</dbReference>